<evidence type="ECO:0000256" key="4">
    <source>
        <dbReference type="ARBA" id="ARBA00022679"/>
    </source>
</evidence>
<dbReference type="InterPro" id="IPR036936">
    <property type="entry name" value="CRIB_dom_sf"/>
</dbReference>
<keyword evidence="8 10" id="KW-0067">ATP-binding</keyword>
<sequence>MFKRLFHKKRKRIDISEPQNFEHRFHTGYDTKTGKFLGLPPQWEALLGIQREAQNRPKPIVDPEIITQVSPLRKSQWNLLNSGKTDAKVISVSRSNSLRNSFRVNPGSRPSARKRERTNPELAEDVNTSIARASNGNADLIPECPEENNRRFSQGYERSYNERGSITQQQKIPAIQRETSASSDYGSASTDSAGETAEKNGEDLRSSSKTRLMYSDSPVSHEQFRKALELVVTSTGPPENLENFIKIGEGSTGVVCLARDNKTGRQVAVKKMDLKKQQRRELLFNEVVIMRDYPHPNIVEMYGSYLVEDELWVVMEFLEGGSLTDIITHTSLTEEQVSCVCRAVLKALAFLHPQGVIHRDIKSDSILLTTNGQVKLSDFGFCAQVTEEMPRRKSLVGTPYWMAPEVISRKPYGTEADIWSLGIMILEMIDGEPPYFSEPPLQAMRKLRDLDPPIMRNDEMSPRLLSFLQRTLERDPAQRASAFELLNHSFIRSSSTSNSLANMMKSFRHSVCC</sequence>
<dbReference type="CDD" id="cd06648">
    <property type="entry name" value="STKc_PAK_II"/>
    <property type="match status" value="1"/>
</dbReference>
<evidence type="ECO:0000256" key="3">
    <source>
        <dbReference type="ARBA" id="ARBA00022527"/>
    </source>
</evidence>
<dbReference type="PROSITE" id="PS50011">
    <property type="entry name" value="PROTEIN_KINASE_DOM"/>
    <property type="match status" value="1"/>
</dbReference>
<dbReference type="InterPro" id="IPR011009">
    <property type="entry name" value="Kinase-like_dom_sf"/>
</dbReference>
<keyword evidence="6 10" id="KW-0547">Nucleotide-binding</keyword>
<dbReference type="SUPFAM" id="SSF56112">
    <property type="entry name" value="Protein kinase-like (PK-like)"/>
    <property type="match status" value="1"/>
</dbReference>
<evidence type="ECO:0000256" key="1">
    <source>
        <dbReference type="ARBA" id="ARBA00001946"/>
    </source>
</evidence>
<evidence type="ECO:0000256" key="9">
    <source>
        <dbReference type="ARBA" id="ARBA00022842"/>
    </source>
</evidence>
<evidence type="ECO:0000256" key="7">
    <source>
        <dbReference type="ARBA" id="ARBA00022777"/>
    </source>
</evidence>
<evidence type="ECO:0000256" key="6">
    <source>
        <dbReference type="ARBA" id="ARBA00022741"/>
    </source>
</evidence>
<evidence type="ECO:0000256" key="8">
    <source>
        <dbReference type="ARBA" id="ARBA00022840"/>
    </source>
</evidence>
<evidence type="ECO:0000313" key="14">
    <source>
        <dbReference type="EMBL" id="KAJ7327800.1"/>
    </source>
</evidence>
<feature type="binding site" evidence="10">
    <location>
        <position position="271"/>
    </location>
    <ligand>
        <name>ATP</name>
        <dbReference type="ChEBI" id="CHEBI:30616"/>
    </ligand>
</feature>
<feature type="compositionally biased region" description="Basic and acidic residues" evidence="11">
    <location>
        <begin position="196"/>
        <end position="206"/>
    </location>
</feature>
<dbReference type="InterPro" id="IPR000095">
    <property type="entry name" value="CRIB_dom"/>
</dbReference>
<dbReference type="CDD" id="cd01093">
    <property type="entry name" value="CRIB_PAK_like"/>
    <property type="match status" value="1"/>
</dbReference>
<evidence type="ECO:0000259" key="13">
    <source>
        <dbReference type="PROSITE" id="PS50108"/>
    </source>
</evidence>
<keyword evidence="7 14" id="KW-0418">Kinase</keyword>
<dbReference type="InterPro" id="IPR017441">
    <property type="entry name" value="Protein_kinase_ATP_BS"/>
</dbReference>
<dbReference type="Proteomes" id="UP001163046">
    <property type="component" value="Unassembled WGS sequence"/>
</dbReference>
<dbReference type="Gene3D" id="1.10.510.10">
    <property type="entry name" value="Transferase(Phosphotransferase) domain 1"/>
    <property type="match status" value="1"/>
</dbReference>
<dbReference type="PANTHER" id="PTHR45832">
    <property type="entry name" value="SERINE/THREONINE-PROTEIN KINASE SAMKA-RELATED-RELATED"/>
    <property type="match status" value="1"/>
</dbReference>
<dbReference type="PROSITE" id="PS50108">
    <property type="entry name" value="CRIB"/>
    <property type="match status" value="1"/>
</dbReference>
<keyword evidence="9" id="KW-0460">Magnesium</keyword>
<comment type="cofactor">
    <cofactor evidence="1">
        <name>Mg(2+)</name>
        <dbReference type="ChEBI" id="CHEBI:18420"/>
    </cofactor>
</comment>
<dbReference type="GO" id="GO:0046872">
    <property type="term" value="F:metal ion binding"/>
    <property type="evidence" value="ECO:0007669"/>
    <property type="project" value="UniProtKB-KW"/>
</dbReference>
<dbReference type="Pfam" id="PF00069">
    <property type="entry name" value="Pkinase"/>
    <property type="match status" value="1"/>
</dbReference>
<dbReference type="AlphaFoldDB" id="A0A9W9Y9W5"/>
<dbReference type="OrthoDB" id="1022360at2759"/>
<feature type="domain" description="Protein kinase" evidence="12">
    <location>
        <begin position="241"/>
        <end position="491"/>
    </location>
</feature>
<feature type="region of interest" description="Disordered" evidence="11">
    <location>
        <begin position="158"/>
        <end position="216"/>
    </location>
</feature>
<evidence type="ECO:0000256" key="2">
    <source>
        <dbReference type="ARBA" id="ARBA00012513"/>
    </source>
</evidence>
<dbReference type="InterPro" id="IPR000719">
    <property type="entry name" value="Prot_kinase_dom"/>
</dbReference>
<accession>A0A9W9Y9W5</accession>
<evidence type="ECO:0000256" key="11">
    <source>
        <dbReference type="SAM" id="MobiDB-lite"/>
    </source>
</evidence>
<keyword evidence="4 14" id="KW-0808">Transferase</keyword>
<feature type="compositionally biased region" description="Polar residues" evidence="11">
    <location>
        <begin position="126"/>
        <end position="137"/>
    </location>
</feature>
<evidence type="ECO:0000256" key="5">
    <source>
        <dbReference type="ARBA" id="ARBA00022723"/>
    </source>
</evidence>
<dbReference type="EMBL" id="MU827799">
    <property type="protein sequence ID" value="KAJ7327800.1"/>
    <property type="molecule type" value="Genomic_DNA"/>
</dbReference>
<organism evidence="14 15">
    <name type="scientific">Desmophyllum pertusum</name>
    <dbReference type="NCBI Taxonomy" id="174260"/>
    <lineage>
        <taxon>Eukaryota</taxon>
        <taxon>Metazoa</taxon>
        <taxon>Cnidaria</taxon>
        <taxon>Anthozoa</taxon>
        <taxon>Hexacorallia</taxon>
        <taxon>Scleractinia</taxon>
        <taxon>Caryophylliina</taxon>
        <taxon>Caryophylliidae</taxon>
        <taxon>Desmophyllum</taxon>
    </lineage>
</organism>
<dbReference type="InterPro" id="IPR051931">
    <property type="entry name" value="PAK3-like"/>
</dbReference>
<feature type="compositionally biased region" description="Polar residues" evidence="11">
    <location>
        <begin position="162"/>
        <end position="193"/>
    </location>
</feature>
<dbReference type="GO" id="GO:0005524">
    <property type="term" value="F:ATP binding"/>
    <property type="evidence" value="ECO:0007669"/>
    <property type="project" value="UniProtKB-UniRule"/>
</dbReference>
<dbReference type="GO" id="GO:0004674">
    <property type="term" value="F:protein serine/threonine kinase activity"/>
    <property type="evidence" value="ECO:0007669"/>
    <property type="project" value="UniProtKB-KW"/>
</dbReference>
<reference evidence="14" key="1">
    <citation type="submission" date="2023-01" db="EMBL/GenBank/DDBJ databases">
        <title>Genome assembly of the deep-sea coral Lophelia pertusa.</title>
        <authorList>
            <person name="Herrera S."/>
            <person name="Cordes E."/>
        </authorList>
    </citation>
    <scope>NUCLEOTIDE SEQUENCE</scope>
    <source>
        <strain evidence="14">USNM1676648</strain>
        <tissue evidence="14">Polyp</tissue>
    </source>
</reference>
<protein>
    <recommendedName>
        <fullName evidence="2">non-specific serine/threonine protein kinase</fullName>
        <ecNumber evidence="2">2.7.11.1</ecNumber>
    </recommendedName>
</protein>
<dbReference type="EC" id="2.7.11.1" evidence="2"/>
<dbReference type="InterPro" id="IPR033923">
    <property type="entry name" value="PAK_BD"/>
</dbReference>
<gene>
    <name evidence="14" type="primary">PAK7</name>
    <name evidence="14" type="ORF">OS493_026076</name>
</gene>
<comment type="caution">
    <text evidence="14">The sequence shown here is derived from an EMBL/GenBank/DDBJ whole genome shotgun (WGS) entry which is preliminary data.</text>
</comment>
<dbReference type="SMART" id="SM00285">
    <property type="entry name" value="PBD"/>
    <property type="match status" value="1"/>
</dbReference>
<dbReference type="FunFam" id="1.10.510.10:FF:000768">
    <property type="entry name" value="Non-specific serine/threonine protein kinase"/>
    <property type="match status" value="1"/>
</dbReference>
<dbReference type="Gene3D" id="3.90.810.10">
    <property type="entry name" value="CRIB domain"/>
    <property type="match status" value="1"/>
</dbReference>
<evidence type="ECO:0000259" key="12">
    <source>
        <dbReference type="PROSITE" id="PS50011"/>
    </source>
</evidence>
<dbReference type="Gene3D" id="3.30.200.20">
    <property type="entry name" value="Phosphorylase Kinase, domain 1"/>
    <property type="match status" value="1"/>
</dbReference>
<keyword evidence="15" id="KW-1185">Reference proteome</keyword>
<name>A0A9W9Y9W5_9CNID</name>
<feature type="region of interest" description="Disordered" evidence="11">
    <location>
        <begin position="99"/>
        <end position="146"/>
    </location>
</feature>
<dbReference type="Pfam" id="PF00786">
    <property type="entry name" value="PBD"/>
    <property type="match status" value="1"/>
</dbReference>
<dbReference type="PROSITE" id="PS00107">
    <property type="entry name" value="PROTEIN_KINASE_ATP"/>
    <property type="match status" value="1"/>
</dbReference>
<evidence type="ECO:0000256" key="10">
    <source>
        <dbReference type="PROSITE-ProRule" id="PRU10141"/>
    </source>
</evidence>
<feature type="domain" description="CRIB" evidence="13">
    <location>
        <begin position="15"/>
        <end position="28"/>
    </location>
</feature>
<keyword evidence="5" id="KW-0479">Metal-binding</keyword>
<proteinExistence type="predicted"/>
<evidence type="ECO:0000313" key="15">
    <source>
        <dbReference type="Proteomes" id="UP001163046"/>
    </source>
</evidence>
<keyword evidence="3" id="KW-0723">Serine/threonine-protein kinase</keyword>
<dbReference type="PANTHER" id="PTHR45832:SF8">
    <property type="entry name" value="PROTEIN KINASE DOMAIN-CONTAINING PROTEIN"/>
    <property type="match status" value="1"/>
</dbReference>
<dbReference type="FunFam" id="3.30.200.20:FF:001543">
    <property type="entry name" value="Serine/threonine protein kinase, putative"/>
    <property type="match status" value="1"/>
</dbReference>